<dbReference type="Proteomes" id="UP000568888">
    <property type="component" value="Unassembled WGS sequence"/>
</dbReference>
<dbReference type="EMBL" id="BLXY01000009">
    <property type="protein sequence ID" value="GFO65433.1"/>
    <property type="molecule type" value="Genomic_DNA"/>
</dbReference>
<sequence>MDIRIFLPTELDKIRMFFVPLPFFDNQLSWIACVHRRSTSPENPVTGRTRGFRLGGMGDRATGSVSAFDLSFIELTLATVDGIYNIKIGGLIDAHIKCRYTKMQQFFVYSIQLMVQTP</sequence>
<dbReference type="AlphaFoldDB" id="A0A6V8N105"/>
<reference evidence="2" key="3">
    <citation type="submission" date="2022-04" db="EMBL/GenBank/DDBJ databases">
        <authorList>
            <person name="Liu G."/>
        </authorList>
    </citation>
    <scope>NUCLEOTIDE SEQUENCE</scope>
    <source>
        <strain evidence="2">RG22</strain>
    </source>
</reference>
<dbReference type="EMBL" id="CP096574">
    <property type="protein sequence ID" value="UPU38346.1"/>
    <property type="molecule type" value="Genomic_DNA"/>
</dbReference>
<accession>A0A6V8N105</accession>
<keyword evidence="4" id="KW-1185">Reference proteome</keyword>
<reference evidence="1" key="2">
    <citation type="journal article" date="2021" name="Int. J. Syst. Evol. Microbiol.">
        <title>Geomonas silvestris sp. nov., Geomonas paludis sp. nov. and Geomonas limicola sp. nov., isolated from terrestrial environments, and emended description of the genus Geomonas.</title>
        <authorList>
            <person name="Itoh H."/>
            <person name="Xu Z."/>
            <person name="Masuda Y."/>
            <person name="Ushijima N."/>
            <person name="Hayakawa C."/>
            <person name="Shiratori Y."/>
            <person name="Senoo K."/>
        </authorList>
    </citation>
    <scope>NUCLEOTIDE SEQUENCE</scope>
    <source>
        <strain evidence="1">Red736</strain>
    </source>
</reference>
<evidence type="ECO:0000313" key="1">
    <source>
        <dbReference type="EMBL" id="GFO65433.1"/>
    </source>
</evidence>
<organism evidence="1 3">
    <name type="scientific">Geomonas paludis</name>
    <dbReference type="NCBI Taxonomy" id="2740185"/>
    <lineage>
        <taxon>Bacteria</taxon>
        <taxon>Pseudomonadati</taxon>
        <taxon>Thermodesulfobacteriota</taxon>
        <taxon>Desulfuromonadia</taxon>
        <taxon>Geobacterales</taxon>
        <taxon>Geobacteraceae</taxon>
        <taxon>Geomonas</taxon>
    </lineage>
</organism>
<evidence type="ECO:0000313" key="3">
    <source>
        <dbReference type="Proteomes" id="UP000568888"/>
    </source>
</evidence>
<reference evidence="3" key="1">
    <citation type="submission" date="2020-06" db="EMBL/GenBank/DDBJ databases">
        <title>Draft genomic sequecing of Geomonas sp. Red736.</title>
        <authorList>
            <person name="Itoh H."/>
            <person name="Xu Z.X."/>
            <person name="Ushijima N."/>
            <person name="Masuda Y."/>
            <person name="Shiratori Y."/>
            <person name="Senoo K."/>
        </authorList>
    </citation>
    <scope>NUCLEOTIDE SEQUENCE [LARGE SCALE GENOMIC DNA]</scope>
    <source>
        <strain evidence="3">Red736</strain>
    </source>
</reference>
<gene>
    <name evidence="1" type="ORF">GMPD_33520</name>
    <name evidence="2" type="ORF">M1B72_16880</name>
</gene>
<name>A0A6V8N105_9BACT</name>
<dbReference type="RefSeq" id="WP_183349649.1">
    <property type="nucleotide sequence ID" value="NZ_BLXY01000009.1"/>
</dbReference>
<evidence type="ECO:0000313" key="2">
    <source>
        <dbReference type="EMBL" id="UPU38346.1"/>
    </source>
</evidence>
<dbReference type="Proteomes" id="UP000831485">
    <property type="component" value="Chromosome"/>
</dbReference>
<protein>
    <submittedName>
        <fullName evidence="1">Uncharacterized protein</fullName>
    </submittedName>
</protein>
<evidence type="ECO:0000313" key="4">
    <source>
        <dbReference type="Proteomes" id="UP000831485"/>
    </source>
</evidence>
<proteinExistence type="predicted"/>